<feature type="transmembrane region" description="Helical" evidence="10">
    <location>
        <begin position="241"/>
        <end position="263"/>
    </location>
</feature>
<keyword evidence="5" id="KW-0571">Peptide transport</keyword>
<evidence type="ECO:0000256" key="1">
    <source>
        <dbReference type="ARBA" id="ARBA00004141"/>
    </source>
</evidence>
<keyword evidence="3" id="KW-0813">Transport</keyword>
<feature type="compositionally biased region" description="Low complexity" evidence="9">
    <location>
        <begin position="128"/>
        <end position="138"/>
    </location>
</feature>
<evidence type="ECO:0000256" key="4">
    <source>
        <dbReference type="ARBA" id="ARBA00022692"/>
    </source>
</evidence>
<organism evidence="11 12">
    <name type="scientific">Puccinia striiformis</name>
    <dbReference type="NCBI Taxonomy" id="27350"/>
    <lineage>
        <taxon>Eukaryota</taxon>
        <taxon>Fungi</taxon>
        <taxon>Dikarya</taxon>
        <taxon>Basidiomycota</taxon>
        <taxon>Pucciniomycotina</taxon>
        <taxon>Pucciniomycetes</taxon>
        <taxon>Pucciniales</taxon>
        <taxon>Pucciniaceae</taxon>
        <taxon>Puccinia</taxon>
    </lineage>
</organism>
<dbReference type="InterPro" id="IPR004813">
    <property type="entry name" value="OPT"/>
</dbReference>
<dbReference type="Pfam" id="PF03169">
    <property type="entry name" value="OPT"/>
    <property type="match status" value="1"/>
</dbReference>
<dbReference type="GO" id="GO:0016020">
    <property type="term" value="C:membrane"/>
    <property type="evidence" value="ECO:0007669"/>
    <property type="project" value="UniProtKB-SubCell"/>
</dbReference>
<evidence type="ECO:0000256" key="5">
    <source>
        <dbReference type="ARBA" id="ARBA00022856"/>
    </source>
</evidence>
<comment type="caution">
    <text evidence="11">The sequence shown here is derived from an EMBL/GenBank/DDBJ whole genome shotgun (WGS) entry which is preliminary data.</text>
</comment>
<dbReference type="GO" id="GO:0015031">
    <property type="term" value="P:protein transport"/>
    <property type="evidence" value="ECO:0007669"/>
    <property type="project" value="UniProtKB-KW"/>
</dbReference>
<evidence type="ECO:0000256" key="9">
    <source>
        <dbReference type="SAM" id="MobiDB-lite"/>
    </source>
</evidence>
<evidence type="ECO:0000313" key="11">
    <source>
        <dbReference type="EMBL" id="POW21275.1"/>
    </source>
</evidence>
<comment type="similarity">
    <text evidence="2">Belongs to the oligopeptide OPT transporter family.</text>
</comment>
<feature type="transmembrane region" description="Helical" evidence="10">
    <location>
        <begin position="270"/>
        <end position="291"/>
    </location>
</feature>
<feature type="transmembrane region" description="Helical" evidence="10">
    <location>
        <begin position="535"/>
        <end position="552"/>
    </location>
</feature>
<comment type="subcellular location">
    <subcellularLocation>
        <location evidence="1">Membrane</location>
        <topology evidence="1">Multi-pass membrane protein</topology>
    </subcellularLocation>
</comment>
<dbReference type="EMBL" id="PKSM01000022">
    <property type="protein sequence ID" value="POW21275.1"/>
    <property type="molecule type" value="Genomic_DNA"/>
</dbReference>
<evidence type="ECO:0000256" key="3">
    <source>
        <dbReference type="ARBA" id="ARBA00022448"/>
    </source>
</evidence>
<evidence type="ECO:0000256" key="2">
    <source>
        <dbReference type="ARBA" id="ARBA00008807"/>
    </source>
</evidence>
<feature type="transmembrane region" description="Helical" evidence="10">
    <location>
        <begin position="610"/>
        <end position="631"/>
    </location>
</feature>
<dbReference type="VEuPathDB" id="FungiDB:PSTT_03340"/>
<evidence type="ECO:0000256" key="10">
    <source>
        <dbReference type="SAM" id="Phobius"/>
    </source>
</evidence>
<dbReference type="InterPro" id="IPR004648">
    <property type="entry name" value="Oligpept_transpt"/>
</dbReference>
<feature type="region of interest" description="Disordered" evidence="9">
    <location>
        <begin position="106"/>
        <end position="183"/>
    </location>
</feature>
<keyword evidence="4 10" id="KW-0812">Transmembrane</keyword>
<protein>
    <submittedName>
        <fullName evidence="11">Uncharacterized protein</fullName>
    </submittedName>
</protein>
<dbReference type="OrthoDB" id="9986677at2759"/>
<feature type="transmembrane region" description="Helical" evidence="10">
    <location>
        <begin position="408"/>
        <end position="426"/>
    </location>
</feature>
<feature type="compositionally biased region" description="Basic and acidic residues" evidence="9">
    <location>
        <begin position="158"/>
        <end position="167"/>
    </location>
</feature>
<sequence>MTDRLLATFASHSASRPLFDGQTGVGAQIANEIKNNISQLTSTYRSSTLGSRDSLISVYHEKVLAVFKQILGVFKNRKVNLSGTGPKPILNAIARPPNKTMFVIPRRKSCAEPDIRPRSISDGPQPTPSIIIGGSPSSSHEKTHKALLDSPESPSMDINEKQDHLSLGDHSSSPSQRDRKLPPVLSVQGCDADSEKIHSTQEKGLELIPLQDDPDCLVVTLFYFKPVHMPIKLPFLQKETGFSAIMATTAGLVVVPSEIISVYELYFGRAINFGVALGMLGGAQLLAYGMAGLLQPILIYPSQAVYPEALPSVSLLNSLFKVGTKSDDQVNFFKKAFLAIGIYEIFPTYIAPALQAINVFCLTLPKNQLITNIFGGARPFEGMGLFTISLDWSMAGGRGPLFMPLNTQIHEIVALVISIFSFFFVYSKSWHGAGLNQNFPFLSASVLTAEGRPYPYRQAITADGTANEEFIQSAGLPFFTATFYLIQILTSVYLTSSLSHAALNNYHHIGPLLKKSRSREDIDPHRVVCQKYRDFPPWGFAVMVVVSFALTFGMSSATASGVSVVSLLVAMIVSFLMTLAAGFISAVTGFQVRLTSGVQMLGGLMFPGNVFQSMWFTLYGASSAMMAMGILRDIKFGQYVHLPQYHIVFSQLMGGSVGTLANILVTKAILKNERDVLISAQGNGVFSGAEIAASQARAIRFQKYNYILSAALDGGTELMVFFLAIVFQGGDGHTINFPTYFLNPPSSTPRDYCFVAPQARASVS</sequence>
<feature type="transmembrane region" description="Helical" evidence="10">
    <location>
        <begin position="564"/>
        <end position="590"/>
    </location>
</feature>
<dbReference type="GO" id="GO:0035673">
    <property type="term" value="F:oligopeptide transmembrane transporter activity"/>
    <property type="evidence" value="ECO:0007669"/>
    <property type="project" value="InterPro"/>
</dbReference>
<proteinExistence type="inferred from homology"/>
<keyword evidence="12" id="KW-1185">Reference proteome</keyword>
<name>A0A2S4WHK3_9BASI</name>
<accession>A0A2S4WHK3</accession>
<evidence type="ECO:0000256" key="8">
    <source>
        <dbReference type="ARBA" id="ARBA00023136"/>
    </source>
</evidence>
<evidence type="ECO:0000256" key="7">
    <source>
        <dbReference type="ARBA" id="ARBA00022989"/>
    </source>
</evidence>
<dbReference type="PANTHER" id="PTHR22601">
    <property type="entry name" value="ISP4 LIKE PROTEIN"/>
    <property type="match status" value="1"/>
</dbReference>
<evidence type="ECO:0000256" key="6">
    <source>
        <dbReference type="ARBA" id="ARBA00022927"/>
    </source>
</evidence>
<reference evidence="12" key="3">
    <citation type="journal article" date="2018" name="Mol. Plant Microbe Interact.">
        <title>Genome sequence resources for the wheat stripe rust pathogen (Puccinia striiformis f. sp. tritici) and the barley stripe rust pathogen (Puccinia striiformis f. sp. hordei).</title>
        <authorList>
            <person name="Xia C."/>
            <person name="Wang M."/>
            <person name="Yin C."/>
            <person name="Cornejo O.E."/>
            <person name="Hulbert S.H."/>
            <person name="Chen X."/>
        </authorList>
    </citation>
    <scope>NUCLEOTIDE SEQUENCE [LARGE SCALE GENOMIC DNA]</scope>
    <source>
        <strain evidence="12">93TX-2</strain>
    </source>
</reference>
<keyword evidence="7 10" id="KW-1133">Transmembrane helix</keyword>
<feature type="transmembrane region" description="Helical" evidence="10">
    <location>
        <begin position="476"/>
        <end position="494"/>
    </location>
</feature>
<dbReference type="VEuPathDB" id="FungiDB:PSHT_02517"/>
<keyword evidence="8 10" id="KW-0472">Membrane</keyword>
<gene>
    <name evidence="11" type="ORF">PSHT_02517</name>
</gene>
<dbReference type="Proteomes" id="UP000238274">
    <property type="component" value="Unassembled WGS sequence"/>
</dbReference>
<evidence type="ECO:0000313" key="12">
    <source>
        <dbReference type="Proteomes" id="UP000238274"/>
    </source>
</evidence>
<keyword evidence="6" id="KW-0653">Protein transport</keyword>
<reference evidence="11 12" key="1">
    <citation type="submission" date="2017-12" db="EMBL/GenBank/DDBJ databases">
        <title>Gene loss provides genomic basis for host adaptation in cereal stripe rust fungi.</title>
        <authorList>
            <person name="Xia C."/>
        </authorList>
    </citation>
    <scope>NUCLEOTIDE SEQUENCE [LARGE SCALE GENOMIC DNA]</scope>
    <source>
        <strain evidence="11 12">93TX-2</strain>
    </source>
</reference>
<feature type="compositionally biased region" description="Basic and acidic residues" evidence="9">
    <location>
        <begin position="109"/>
        <end position="119"/>
    </location>
</feature>
<dbReference type="AlphaFoldDB" id="A0A2S4WHK3"/>
<feature type="transmembrane region" description="Helical" evidence="10">
    <location>
        <begin position="706"/>
        <end position="727"/>
    </location>
</feature>
<reference evidence="12" key="2">
    <citation type="journal article" date="2018" name="BMC Genomics">
        <title>Genomic insights into host adaptation between the wheat stripe rust pathogen (Puccinia striiformis f. sp. tritici) and the barley stripe rust pathogen (Puccinia striiformis f. sp. hordei).</title>
        <authorList>
            <person name="Xia C."/>
            <person name="Wang M."/>
            <person name="Yin C."/>
            <person name="Cornejo O.E."/>
            <person name="Hulbert S.H."/>
            <person name="Chen X."/>
        </authorList>
    </citation>
    <scope>NUCLEOTIDE SEQUENCE [LARGE SCALE GENOMIC DNA]</scope>
    <source>
        <strain evidence="12">93TX-2</strain>
    </source>
</reference>